<evidence type="ECO:0000256" key="1">
    <source>
        <dbReference type="SAM" id="MobiDB-lite"/>
    </source>
</evidence>
<evidence type="ECO:0000313" key="2">
    <source>
        <dbReference type="EMBL" id="CAG8718017.1"/>
    </source>
</evidence>
<proteinExistence type="predicted"/>
<dbReference type="AlphaFoldDB" id="A0A9N9I2W7"/>
<accession>A0A9N9I2W7</accession>
<comment type="caution">
    <text evidence="2">The sequence shown here is derived from an EMBL/GenBank/DDBJ whole genome shotgun (WGS) entry which is preliminary data.</text>
</comment>
<name>A0A9N9I2W7_FUNMO</name>
<keyword evidence="3" id="KW-1185">Reference proteome</keyword>
<dbReference type="EMBL" id="CAJVPP010012547">
    <property type="protein sequence ID" value="CAG8718017.1"/>
    <property type="molecule type" value="Genomic_DNA"/>
</dbReference>
<protein>
    <submittedName>
        <fullName evidence="2">12226_t:CDS:1</fullName>
    </submittedName>
</protein>
<feature type="non-terminal residue" evidence="2">
    <location>
        <position position="1"/>
    </location>
</feature>
<sequence>DSIYARTNKSQNEPVTDIKFSSLFGLQPQSEARQEFGDASSKAIRNTSKRI</sequence>
<feature type="non-terminal residue" evidence="2">
    <location>
        <position position="51"/>
    </location>
</feature>
<feature type="region of interest" description="Disordered" evidence="1">
    <location>
        <begin position="31"/>
        <end position="51"/>
    </location>
</feature>
<organism evidence="2 3">
    <name type="scientific">Funneliformis mosseae</name>
    <name type="common">Endomycorrhizal fungus</name>
    <name type="synonym">Glomus mosseae</name>
    <dbReference type="NCBI Taxonomy" id="27381"/>
    <lineage>
        <taxon>Eukaryota</taxon>
        <taxon>Fungi</taxon>
        <taxon>Fungi incertae sedis</taxon>
        <taxon>Mucoromycota</taxon>
        <taxon>Glomeromycotina</taxon>
        <taxon>Glomeromycetes</taxon>
        <taxon>Glomerales</taxon>
        <taxon>Glomeraceae</taxon>
        <taxon>Funneliformis</taxon>
    </lineage>
</organism>
<dbReference type="Proteomes" id="UP000789375">
    <property type="component" value="Unassembled WGS sequence"/>
</dbReference>
<gene>
    <name evidence="2" type="ORF">FMOSSE_LOCUS14783</name>
</gene>
<reference evidence="2" key="1">
    <citation type="submission" date="2021-06" db="EMBL/GenBank/DDBJ databases">
        <authorList>
            <person name="Kallberg Y."/>
            <person name="Tangrot J."/>
            <person name="Rosling A."/>
        </authorList>
    </citation>
    <scope>NUCLEOTIDE SEQUENCE</scope>
    <source>
        <strain evidence="2">87-6 pot B 2015</strain>
    </source>
</reference>
<evidence type="ECO:0000313" key="3">
    <source>
        <dbReference type="Proteomes" id="UP000789375"/>
    </source>
</evidence>